<evidence type="ECO:0000313" key="3">
    <source>
        <dbReference type="Proteomes" id="UP000243081"/>
    </source>
</evidence>
<dbReference type="OMA" id="PTWEANN"/>
<keyword evidence="3" id="KW-1185">Reference proteome</keyword>
<comment type="caution">
    <text evidence="2">The sequence shown here is derived from an EMBL/GenBank/DDBJ whole genome shotgun (WGS) entry which is preliminary data.</text>
</comment>
<feature type="compositionally biased region" description="Polar residues" evidence="1">
    <location>
        <begin position="26"/>
        <end position="37"/>
    </location>
</feature>
<organism evidence="2 3">
    <name type="scientific">Cordyceps confragosa</name>
    <name type="common">Lecanicillium lecanii</name>
    <dbReference type="NCBI Taxonomy" id="2714763"/>
    <lineage>
        <taxon>Eukaryota</taxon>
        <taxon>Fungi</taxon>
        <taxon>Dikarya</taxon>
        <taxon>Ascomycota</taxon>
        <taxon>Pezizomycotina</taxon>
        <taxon>Sordariomycetes</taxon>
        <taxon>Hypocreomycetidae</taxon>
        <taxon>Hypocreales</taxon>
        <taxon>Cordycipitaceae</taxon>
        <taxon>Akanthomyces</taxon>
    </lineage>
</organism>
<sequence>MIWPRSASPDFDTETGIDTMGDEDAWTTQYSTLTAATDYNDQDDDENDDDDDDDGGGLAWSQPPSPTWEANNPTESPFIPSAQPVSYPFSLPASGILPLTPPSPVRHQRDTGDSWVSEPDTDLEVDDMLEGLLRDVSGMTL</sequence>
<feature type="compositionally biased region" description="Acidic residues" evidence="1">
    <location>
        <begin position="11"/>
        <end position="25"/>
    </location>
</feature>
<feature type="compositionally biased region" description="Acidic residues" evidence="1">
    <location>
        <begin position="40"/>
        <end position="55"/>
    </location>
</feature>
<dbReference type="AlphaFoldDB" id="A0A179IGY1"/>
<protein>
    <submittedName>
        <fullName evidence="2">Uncharacterized protein</fullName>
    </submittedName>
</protein>
<dbReference type="EMBL" id="LUKN01001537">
    <property type="protein sequence ID" value="OAR00764.1"/>
    <property type="molecule type" value="Genomic_DNA"/>
</dbReference>
<gene>
    <name evidence="2" type="ORF">LLEC1_03993</name>
</gene>
<evidence type="ECO:0000256" key="1">
    <source>
        <dbReference type="SAM" id="MobiDB-lite"/>
    </source>
</evidence>
<dbReference type="Proteomes" id="UP000243081">
    <property type="component" value="Unassembled WGS sequence"/>
</dbReference>
<reference evidence="2 3" key="1">
    <citation type="submission" date="2016-03" db="EMBL/GenBank/DDBJ databases">
        <title>Fine-scale spatial genetic structure of a fungal parasite of coffee scale insects.</title>
        <authorList>
            <person name="Jackson D."/>
            <person name="Zemenick K.A."/>
            <person name="Malloure B."/>
            <person name="Quandt C.A."/>
            <person name="James T.Y."/>
        </authorList>
    </citation>
    <scope>NUCLEOTIDE SEQUENCE [LARGE SCALE GENOMIC DNA]</scope>
    <source>
        <strain evidence="2 3">UM487</strain>
    </source>
</reference>
<proteinExistence type="predicted"/>
<evidence type="ECO:0000313" key="2">
    <source>
        <dbReference type="EMBL" id="OAR00764.1"/>
    </source>
</evidence>
<name>A0A179IGY1_CORDF</name>
<feature type="region of interest" description="Disordered" evidence="1">
    <location>
        <begin position="1"/>
        <end position="120"/>
    </location>
</feature>
<dbReference type="OrthoDB" id="4870054at2759"/>
<accession>A0A179IGY1</accession>